<dbReference type="EMBL" id="FMSV02000123">
    <property type="protein sequence ID" value="SEH04840.1"/>
    <property type="molecule type" value="Genomic_DNA"/>
</dbReference>
<evidence type="ECO:0000313" key="2">
    <source>
        <dbReference type="Proteomes" id="UP000236724"/>
    </source>
</evidence>
<sequence>MKDTICPVCGEAAKIKPIAKAFGRGEMLLVVEDIPLIVCRHCHEQYITAETLHEIERLQQNKMHQKRLIQVEDFAA</sequence>
<accession>A0A1H6F3Z7</accession>
<dbReference type="Gene3D" id="3.10.20.860">
    <property type="match status" value="1"/>
</dbReference>
<dbReference type="AlphaFoldDB" id="A0A1H6F3Z7"/>
<gene>
    <name evidence="1" type="ORF">MBHS_00692</name>
</gene>
<reference evidence="1 2" key="1">
    <citation type="submission" date="2016-10" db="EMBL/GenBank/DDBJ databases">
        <authorList>
            <person name="de Groot N.N."/>
        </authorList>
    </citation>
    <scope>NUCLEOTIDE SEQUENCE [LARGE SCALE GENOMIC DNA]</scope>
    <source>
        <strain evidence="1">MBHS1</strain>
    </source>
</reference>
<dbReference type="NCBIfam" id="TIGR03831">
    <property type="entry name" value="YgiT_finger"/>
    <property type="match status" value="1"/>
</dbReference>
<proteinExistence type="predicted"/>
<name>A0A1H6F3Z7_9GAMM</name>
<dbReference type="OrthoDB" id="7349669at2"/>
<evidence type="ECO:0008006" key="3">
    <source>
        <dbReference type="Google" id="ProtNLM"/>
    </source>
</evidence>
<evidence type="ECO:0000313" key="1">
    <source>
        <dbReference type="EMBL" id="SEH04840.1"/>
    </source>
</evidence>
<organism evidence="1 2">
    <name type="scientific">Candidatus Venteria ishoeyi</name>
    <dbReference type="NCBI Taxonomy" id="1899563"/>
    <lineage>
        <taxon>Bacteria</taxon>
        <taxon>Pseudomonadati</taxon>
        <taxon>Pseudomonadota</taxon>
        <taxon>Gammaproteobacteria</taxon>
        <taxon>Thiotrichales</taxon>
        <taxon>Thiotrichaceae</taxon>
        <taxon>Venteria</taxon>
    </lineage>
</organism>
<dbReference type="InterPro" id="IPR022453">
    <property type="entry name" value="Znf_MqsA-type"/>
</dbReference>
<protein>
    <recommendedName>
        <fullName evidence="3">YgiT-type zinc finger domain protein</fullName>
    </recommendedName>
</protein>
<keyword evidence="2" id="KW-1185">Reference proteome</keyword>
<dbReference type="Proteomes" id="UP000236724">
    <property type="component" value="Unassembled WGS sequence"/>
</dbReference>
<dbReference type="RefSeq" id="WP_103918860.1">
    <property type="nucleotide sequence ID" value="NZ_FMSV02000123.1"/>
</dbReference>